<organism evidence="2 3">
    <name type="scientific">Nitratireductor aquimarinus</name>
    <dbReference type="NCBI Taxonomy" id="889300"/>
    <lineage>
        <taxon>Bacteria</taxon>
        <taxon>Pseudomonadati</taxon>
        <taxon>Pseudomonadota</taxon>
        <taxon>Alphaproteobacteria</taxon>
        <taxon>Hyphomicrobiales</taxon>
        <taxon>Phyllobacteriaceae</taxon>
        <taxon>Nitratireductor</taxon>
    </lineage>
</organism>
<dbReference type="RefSeq" id="WP_162742260.1">
    <property type="nucleotide sequence ID" value="NZ_CP177239.1"/>
</dbReference>
<keyword evidence="1" id="KW-0732">Signal</keyword>
<feature type="signal peptide" evidence="1">
    <location>
        <begin position="1"/>
        <end position="24"/>
    </location>
</feature>
<protein>
    <submittedName>
        <fullName evidence="2">Uncharacterized protein</fullName>
    </submittedName>
</protein>
<reference evidence="2 3" key="1">
    <citation type="submission" date="2023-10" db="EMBL/GenBank/DDBJ databases">
        <authorList>
            <person name="Venkata Ramana C."/>
            <person name="Sasikala C."/>
            <person name="Dhurka M."/>
        </authorList>
    </citation>
    <scope>NUCLEOTIDE SEQUENCE [LARGE SCALE GENOMIC DNA]</scope>
    <source>
        <strain evidence="2 3">KCTC 32151</strain>
    </source>
</reference>
<name>A0ABU4AJU2_9HYPH</name>
<keyword evidence="3" id="KW-1185">Reference proteome</keyword>
<accession>A0ABU4AJU2</accession>
<sequence length="58" mass="6336">MLQTMTHMAKGLMFAMLIGSPLLAVQNVRAGDENIIEGRYDRSSGAGLVLMVSLQRSR</sequence>
<evidence type="ECO:0000313" key="3">
    <source>
        <dbReference type="Proteomes" id="UP001185659"/>
    </source>
</evidence>
<gene>
    <name evidence="2" type="ORF">R2G56_09450</name>
</gene>
<dbReference type="EMBL" id="JAWLIP010000003">
    <property type="protein sequence ID" value="MDV6226510.1"/>
    <property type="molecule type" value="Genomic_DNA"/>
</dbReference>
<dbReference type="Proteomes" id="UP001185659">
    <property type="component" value="Unassembled WGS sequence"/>
</dbReference>
<evidence type="ECO:0000313" key="2">
    <source>
        <dbReference type="EMBL" id="MDV6226510.1"/>
    </source>
</evidence>
<comment type="caution">
    <text evidence="2">The sequence shown here is derived from an EMBL/GenBank/DDBJ whole genome shotgun (WGS) entry which is preliminary data.</text>
</comment>
<evidence type="ECO:0000256" key="1">
    <source>
        <dbReference type="SAM" id="SignalP"/>
    </source>
</evidence>
<proteinExistence type="predicted"/>
<feature type="chain" id="PRO_5045766679" evidence="1">
    <location>
        <begin position="25"/>
        <end position="58"/>
    </location>
</feature>